<keyword evidence="1" id="KW-0812">Transmembrane</keyword>
<gene>
    <name evidence="2" type="ORF">BTMF_LOCUS1856</name>
</gene>
<dbReference type="EMBL" id="UZAG01001416">
    <property type="protein sequence ID" value="VDO11212.1"/>
    <property type="molecule type" value="Genomic_DNA"/>
</dbReference>
<feature type="transmembrane region" description="Helical" evidence="1">
    <location>
        <begin position="42"/>
        <end position="64"/>
    </location>
</feature>
<dbReference type="AlphaFoldDB" id="A0A0R3Q874"/>
<protein>
    <submittedName>
        <fullName evidence="4">7TM_GPCR_Srx domain-containing protein</fullName>
    </submittedName>
</protein>
<dbReference type="WBParaSite" id="BTMF_0000252801-mRNA-1">
    <property type="protein sequence ID" value="BTMF_0000252801-mRNA-1"/>
    <property type="gene ID" value="BTMF_0000252801"/>
</dbReference>
<evidence type="ECO:0000256" key="1">
    <source>
        <dbReference type="SAM" id="Phobius"/>
    </source>
</evidence>
<dbReference type="SUPFAM" id="SSF81324">
    <property type="entry name" value="Voltage-gated potassium channels"/>
    <property type="match status" value="1"/>
</dbReference>
<accession>A0A0R3Q874</accession>
<keyword evidence="3" id="KW-1185">Reference proteome</keyword>
<dbReference type="STRING" id="42155.A0A0R3Q874"/>
<organism evidence="4">
    <name type="scientific">Brugia timori</name>
    <dbReference type="NCBI Taxonomy" id="42155"/>
    <lineage>
        <taxon>Eukaryota</taxon>
        <taxon>Metazoa</taxon>
        <taxon>Ecdysozoa</taxon>
        <taxon>Nematoda</taxon>
        <taxon>Chromadorea</taxon>
        <taxon>Rhabditida</taxon>
        <taxon>Spirurina</taxon>
        <taxon>Spiruromorpha</taxon>
        <taxon>Filarioidea</taxon>
        <taxon>Onchocercidae</taxon>
        <taxon>Brugia</taxon>
    </lineage>
</organism>
<dbReference type="Proteomes" id="UP000280834">
    <property type="component" value="Unassembled WGS sequence"/>
</dbReference>
<keyword evidence="1" id="KW-1133">Transmembrane helix</keyword>
<feature type="transmembrane region" description="Helical" evidence="1">
    <location>
        <begin position="12"/>
        <end position="36"/>
    </location>
</feature>
<evidence type="ECO:0000313" key="3">
    <source>
        <dbReference type="Proteomes" id="UP000280834"/>
    </source>
</evidence>
<keyword evidence="1" id="KW-0472">Membrane</keyword>
<evidence type="ECO:0000313" key="4">
    <source>
        <dbReference type="WBParaSite" id="BTMF_0000252801-mRNA-1"/>
    </source>
</evidence>
<proteinExistence type="predicted"/>
<sequence>MIFFVVKPTSSLLYYWTALVCISCFYNLLMVVIFVYREIYTYYFYYWLTCNFICDIIFLVDMFIQSRISKFR</sequence>
<reference evidence="4" key="1">
    <citation type="submission" date="2017-02" db="UniProtKB">
        <authorList>
            <consortium name="WormBaseParasite"/>
        </authorList>
    </citation>
    <scope>IDENTIFICATION</scope>
</reference>
<name>A0A0R3Q874_9BILA</name>
<evidence type="ECO:0000313" key="2">
    <source>
        <dbReference type="EMBL" id="VDO11212.1"/>
    </source>
</evidence>
<reference evidence="2 3" key="2">
    <citation type="submission" date="2018-11" db="EMBL/GenBank/DDBJ databases">
        <authorList>
            <consortium name="Pathogen Informatics"/>
        </authorList>
    </citation>
    <scope>NUCLEOTIDE SEQUENCE [LARGE SCALE GENOMIC DNA]</scope>
</reference>